<dbReference type="InterPro" id="IPR051041">
    <property type="entry name" value="FMRFamide-related_np"/>
</dbReference>
<proteinExistence type="evidence at transcript level"/>
<comment type="subcellular location">
    <subcellularLocation>
        <location evidence="1">Secreted</location>
    </subcellularLocation>
</comment>
<dbReference type="AlphaFoldDB" id="C3VVV7"/>
<dbReference type="GO" id="GO:0007218">
    <property type="term" value="P:neuropeptide signaling pathway"/>
    <property type="evidence" value="ECO:0007669"/>
    <property type="project" value="UniProtKB-KW"/>
</dbReference>
<keyword evidence="6" id="KW-0527">Neuropeptide</keyword>
<accession>C3VVV7</accession>
<feature type="signal peptide" evidence="8">
    <location>
        <begin position="1"/>
        <end position="24"/>
    </location>
</feature>
<dbReference type="PANTHER" id="PTHR20986:SF22">
    <property type="entry name" value="FMRFAMIDE-RELATED PEPTIDES"/>
    <property type="match status" value="1"/>
</dbReference>
<evidence type="ECO:0000256" key="8">
    <source>
        <dbReference type="SAM" id="SignalP"/>
    </source>
</evidence>
<evidence type="ECO:0000256" key="5">
    <source>
        <dbReference type="ARBA" id="ARBA00022815"/>
    </source>
</evidence>
<dbReference type="PANTHER" id="PTHR20986">
    <property type="entry name" value="FMRFAMIDE-RELATED PEPTIDES"/>
    <property type="match status" value="1"/>
</dbReference>
<keyword evidence="5" id="KW-0027">Amidation</keyword>
<evidence type="ECO:0000256" key="4">
    <source>
        <dbReference type="ARBA" id="ARBA00022737"/>
    </source>
</evidence>
<protein>
    <submittedName>
        <fullName evidence="9">FMRF protein</fullName>
    </submittedName>
</protein>
<evidence type="ECO:0000256" key="2">
    <source>
        <dbReference type="ARBA" id="ARBA00006356"/>
    </source>
</evidence>
<dbReference type="InterPro" id="IPR002544">
    <property type="entry name" value="FMRFamid-related_peptide-like"/>
</dbReference>
<evidence type="ECO:0000256" key="1">
    <source>
        <dbReference type="ARBA" id="ARBA00004613"/>
    </source>
</evidence>
<feature type="region of interest" description="Disordered" evidence="7">
    <location>
        <begin position="121"/>
        <end position="159"/>
    </location>
</feature>
<sequence>MRCWSPCSLFVVIVLHCLSSHSSAAFDLAQACVESQRLSLLPICDTIFAVQDGAQQSSDDGLRSKRFIRFGRALSGDAFLRFGKNVPDLPFEDKRFLRFGRAAPQLDDLLKQALQRVESLQRADETSVRRKRSTDAAPQSSAEGGEQKNDSSATKITKRYVDDGEDTDVKRFMRFGKRFMRFGRNQGGVGISADLANRLGEKRFMRFGRDPEKRFMRFGKSDDKRFMRFGRNPEDDLEEEKRFMRFGRGDEFDEEDEEAEAEKRFMRFGRDPEKKFMRFGKSGGEDKRFMRFGRNPEEQEADKRFMRFGRGGAEENELNSEDKRFMRFGRSADKCKGCLEG</sequence>
<feature type="chain" id="PRO_5002933588" evidence="8">
    <location>
        <begin position="25"/>
        <end position="341"/>
    </location>
</feature>
<dbReference type="EMBL" id="FJ896403">
    <property type="protein sequence ID" value="ACP39631.1"/>
    <property type="molecule type" value="mRNA"/>
</dbReference>
<keyword evidence="3" id="KW-0964">Secreted</keyword>
<dbReference type="GO" id="GO:0005576">
    <property type="term" value="C:extracellular region"/>
    <property type="evidence" value="ECO:0007669"/>
    <property type="project" value="UniProtKB-SubCell"/>
</dbReference>
<comment type="similarity">
    <text evidence="2">Belongs to the FARP (FMRFamide related peptide) family.</text>
</comment>
<keyword evidence="4" id="KW-0677">Repeat</keyword>
<name>C3VVV7_9MOLL</name>
<keyword evidence="8" id="KW-0732">Signal</keyword>
<evidence type="ECO:0000256" key="7">
    <source>
        <dbReference type="SAM" id="MobiDB-lite"/>
    </source>
</evidence>
<evidence type="ECO:0000313" key="9">
    <source>
        <dbReference type="EMBL" id="ACP39631.1"/>
    </source>
</evidence>
<reference evidence="9" key="1">
    <citation type="journal article" date="2010" name="Evol. Dev.">
        <title>FMRFamide gene and peptide expression during central nervous system development of the cephalopod mollusk, Idiosepius notoides.</title>
        <authorList>
            <person name="Wollesen T."/>
            <person name="Cummins S.F."/>
            <person name="Degnan B.M."/>
            <person name="Wanninger A."/>
        </authorList>
    </citation>
    <scope>NUCLEOTIDE SEQUENCE</scope>
</reference>
<dbReference type="Pfam" id="PF01581">
    <property type="entry name" value="FARP"/>
    <property type="match status" value="12"/>
</dbReference>
<evidence type="ECO:0000256" key="3">
    <source>
        <dbReference type="ARBA" id="ARBA00022525"/>
    </source>
</evidence>
<organism evidence="9">
    <name type="scientific">Xipholeptos notoides</name>
    <dbReference type="NCBI Taxonomy" id="66914"/>
    <lineage>
        <taxon>Eukaryota</taxon>
        <taxon>Metazoa</taxon>
        <taxon>Spiralia</taxon>
        <taxon>Lophotrochozoa</taxon>
        <taxon>Mollusca</taxon>
        <taxon>Cephalopoda</taxon>
        <taxon>Coleoidea</taxon>
        <taxon>Decapodiformes</taxon>
        <taxon>Decapodiformes incertae sedis</taxon>
        <taxon>Idiosepiidae</taxon>
        <taxon>Xipholeptos</taxon>
    </lineage>
</organism>
<evidence type="ECO:0000256" key="6">
    <source>
        <dbReference type="ARBA" id="ARBA00023320"/>
    </source>
</evidence>